<dbReference type="EnsemblMetazoa" id="GPPI042657-RA">
    <property type="protein sequence ID" value="GPPI042657-PA"/>
    <property type="gene ID" value="GPPI042657"/>
</dbReference>
<proteinExistence type="predicted"/>
<reference evidence="3" key="1">
    <citation type="submission" date="2015-01" db="EMBL/GenBank/DDBJ databases">
        <authorList>
            <person name="Aksoy S."/>
            <person name="Warren W."/>
            <person name="Wilson R.K."/>
        </authorList>
    </citation>
    <scope>NUCLEOTIDE SEQUENCE [LARGE SCALE GENOMIC DNA]</scope>
    <source>
        <strain evidence="3">IAEA</strain>
    </source>
</reference>
<evidence type="ECO:0000313" key="2">
    <source>
        <dbReference type="EnsemblMetazoa" id="GPPI042657-PA"/>
    </source>
</evidence>
<organism evidence="2 3">
    <name type="scientific">Glossina palpalis gambiensis</name>
    <dbReference type="NCBI Taxonomy" id="67801"/>
    <lineage>
        <taxon>Eukaryota</taxon>
        <taxon>Metazoa</taxon>
        <taxon>Ecdysozoa</taxon>
        <taxon>Arthropoda</taxon>
        <taxon>Hexapoda</taxon>
        <taxon>Insecta</taxon>
        <taxon>Pterygota</taxon>
        <taxon>Neoptera</taxon>
        <taxon>Endopterygota</taxon>
        <taxon>Diptera</taxon>
        <taxon>Brachycera</taxon>
        <taxon>Muscomorpha</taxon>
        <taxon>Hippoboscoidea</taxon>
        <taxon>Glossinidae</taxon>
        <taxon>Glossina</taxon>
    </lineage>
</organism>
<sequence>MNAVCRATWRTQVTKLCNIASNYLKTFEGMQYGKVSGSRGMQSKISIYLQRLCNAHSNLRKADEAMKPQIKSENLAKECEAVIEYDGNAITIKLQLQNILPEPHCPCLLVVVKCFDKDFSSLVSTYMISNIAIIGSLVRKRDFILCFEKARFWLISDKYKNLYLSGASEILDWFKLTLTICRHSLPLTHFLKTTLLSDLFSGNVSQTNSHESTSDGNSEHNSSCDEDSQMRLRLKRKLQRNRTSFSNEQIDNLEKESSQQRLICSNDNSATVYISIYKVSYLFQRLNGKDISQDPEHIHLHSKECEAVIEYDGNAITIKLQLQNILPVHFKQTSERTAATSSNGELENRGRFVAVQSDASPPKKFVLRDRQACPSDLSFRYISREH</sequence>
<dbReference type="VEuPathDB" id="VectorBase:GPPI042657"/>
<accession>A0A1B0BWF4</accession>
<dbReference type="Proteomes" id="UP000092460">
    <property type="component" value="Unassembled WGS sequence"/>
</dbReference>
<feature type="compositionally biased region" description="Polar residues" evidence="1">
    <location>
        <begin position="207"/>
        <end position="221"/>
    </location>
</feature>
<dbReference type="EMBL" id="JXJN01021760">
    <property type="status" value="NOT_ANNOTATED_CDS"/>
    <property type="molecule type" value="Genomic_DNA"/>
</dbReference>
<keyword evidence="3" id="KW-1185">Reference proteome</keyword>
<protein>
    <submittedName>
        <fullName evidence="2">Uncharacterized protein</fullName>
    </submittedName>
</protein>
<feature type="region of interest" description="Disordered" evidence="1">
    <location>
        <begin position="207"/>
        <end position="227"/>
    </location>
</feature>
<evidence type="ECO:0000256" key="1">
    <source>
        <dbReference type="SAM" id="MobiDB-lite"/>
    </source>
</evidence>
<reference evidence="2" key="2">
    <citation type="submission" date="2020-05" db="UniProtKB">
        <authorList>
            <consortium name="EnsemblMetazoa"/>
        </authorList>
    </citation>
    <scope>IDENTIFICATION</scope>
    <source>
        <strain evidence="2">IAEA</strain>
    </source>
</reference>
<name>A0A1B0BWF4_9MUSC</name>
<dbReference type="AlphaFoldDB" id="A0A1B0BWF4"/>
<dbReference type="STRING" id="67801.A0A1B0BWF4"/>
<evidence type="ECO:0000313" key="3">
    <source>
        <dbReference type="Proteomes" id="UP000092460"/>
    </source>
</evidence>